<dbReference type="RefSeq" id="WP_186876396.1">
    <property type="nucleotide sequence ID" value="NZ_JACOPF010000002.1"/>
</dbReference>
<accession>A0A923RQM7</accession>
<proteinExistence type="predicted"/>
<sequence>MKKIYACLIGNWVCLNDDPSCTMGIHNTSPDLWYEENAPIFSPFRRDAEHTFYQMDYVYIHYKGKDYRINPIFLQIVEQ</sequence>
<name>A0A923RQM7_9FIRM</name>
<gene>
    <name evidence="1" type="ORF">H8S37_12535</name>
</gene>
<dbReference type="EMBL" id="JACOPF010000002">
    <property type="protein sequence ID" value="MBC5689744.1"/>
    <property type="molecule type" value="Genomic_DNA"/>
</dbReference>
<evidence type="ECO:0000313" key="2">
    <source>
        <dbReference type="Proteomes" id="UP000652477"/>
    </source>
</evidence>
<keyword evidence="2" id="KW-1185">Reference proteome</keyword>
<comment type="caution">
    <text evidence="1">The sequence shown here is derived from an EMBL/GenBank/DDBJ whole genome shotgun (WGS) entry which is preliminary data.</text>
</comment>
<evidence type="ECO:0000313" key="1">
    <source>
        <dbReference type="EMBL" id="MBC5689744.1"/>
    </source>
</evidence>
<organism evidence="1 2">
    <name type="scientific">Mediterraneibacter hominis</name>
    <dbReference type="NCBI Taxonomy" id="2763054"/>
    <lineage>
        <taxon>Bacteria</taxon>
        <taxon>Bacillati</taxon>
        <taxon>Bacillota</taxon>
        <taxon>Clostridia</taxon>
        <taxon>Lachnospirales</taxon>
        <taxon>Lachnospiraceae</taxon>
        <taxon>Mediterraneibacter</taxon>
    </lineage>
</organism>
<protein>
    <submittedName>
        <fullName evidence="1">Uncharacterized protein</fullName>
    </submittedName>
</protein>
<dbReference type="Proteomes" id="UP000652477">
    <property type="component" value="Unassembled WGS sequence"/>
</dbReference>
<dbReference type="AlphaFoldDB" id="A0A923RQM7"/>
<reference evidence="1" key="1">
    <citation type="submission" date="2020-08" db="EMBL/GenBank/DDBJ databases">
        <title>Genome public.</title>
        <authorList>
            <person name="Liu C."/>
            <person name="Sun Q."/>
        </authorList>
    </citation>
    <scope>NUCLEOTIDE SEQUENCE</scope>
    <source>
        <strain evidence="1">NSJ-55</strain>
    </source>
</reference>